<name>A0A383C9F9_9ZZZZ</name>
<organism evidence="1">
    <name type="scientific">marine metagenome</name>
    <dbReference type="NCBI Taxonomy" id="408172"/>
    <lineage>
        <taxon>unclassified sequences</taxon>
        <taxon>metagenomes</taxon>
        <taxon>ecological metagenomes</taxon>
    </lineage>
</organism>
<reference evidence="1" key="1">
    <citation type="submission" date="2018-05" db="EMBL/GenBank/DDBJ databases">
        <authorList>
            <person name="Lanie J.A."/>
            <person name="Ng W.-L."/>
            <person name="Kazmierczak K.M."/>
            <person name="Andrzejewski T.M."/>
            <person name="Davidsen T.M."/>
            <person name="Wayne K.J."/>
            <person name="Tettelin H."/>
            <person name="Glass J.I."/>
            <person name="Rusch D."/>
            <person name="Podicherti R."/>
            <person name="Tsui H.-C.T."/>
            <person name="Winkler M.E."/>
        </authorList>
    </citation>
    <scope>NUCLEOTIDE SEQUENCE</scope>
</reference>
<sequence>MSEVMLKSINGGTRIDTQNKSLIEHLNNN</sequence>
<dbReference type="AlphaFoldDB" id="A0A383C9F9"/>
<gene>
    <name evidence="1" type="ORF">METZ01_LOCUS481881</name>
</gene>
<accession>A0A383C9F9</accession>
<proteinExistence type="predicted"/>
<dbReference type="EMBL" id="UINC01207082">
    <property type="protein sequence ID" value="SVE29027.1"/>
    <property type="molecule type" value="Genomic_DNA"/>
</dbReference>
<evidence type="ECO:0000313" key="1">
    <source>
        <dbReference type="EMBL" id="SVE29027.1"/>
    </source>
</evidence>
<protein>
    <submittedName>
        <fullName evidence="1">Uncharacterized protein</fullName>
    </submittedName>
</protein>